<dbReference type="AlphaFoldDB" id="A0A7W6A3M0"/>
<gene>
    <name evidence="2" type="ORF">GGQ88_003937</name>
</gene>
<accession>A0A7W6A3M0</accession>
<sequence length="67" mass="7199">MEDGGQTAFLSREEWAESGSPCGLLHGVKTPRGRKSAQTALQQGIKRRSHPLPTKAIEEAAKGWGPT</sequence>
<protein>
    <submittedName>
        <fullName evidence="2">Uncharacterized protein</fullName>
    </submittedName>
</protein>
<comment type="caution">
    <text evidence="2">The sequence shown here is derived from an EMBL/GenBank/DDBJ whole genome shotgun (WGS) entry which is preliminary data.</text>
</comment>
<evidence type="ECO:0000313" key="2">
    <source>
        <dbReference type="EMBL" id="MBB3862635.1"/>
    </source>
</evidence>
<reference evidence="2 3" key="1">
    <citation type="submission" date="2020-08" db="EMBL/GenBank/DDBJ databases">
        <title>Genomic Encyclopedia of Type Strains, Phase IV (KMG-IV): sequencing the most valuable type-strain genomes for metagenomic binning, comparative biology and taxonomic classification.</title>
        <authorList>
            <person name="Goeker M."/>
        </authorList>
    </citation>
    <scope>NUCLEOTIDE SEQUENCE [LARGE SCALE GENOMIC DNA]</scope>
    <source>
        <strain evidence="2 3">DSM 14552</strain>
    </source>
</reference>
<keyword evidence="3" id="KW-1185">Reference proteome</keyword>
<evidence type="ECO:0000313" key="3">
    <source>
        <dbReference type="Proteomes" id="UP000562395"/>
    </source>
</evidence>
<evidence type="ECO:0000256" key="1">
    <source>
        <dbReference type="SAM" id="MobiDB-lite"/>
    </source>
</evidence>
<name>A0A7W6A3M0_9SPHN</name>
<organism evidence="2 3">
    <name type="scientific">Novosphingobium hassiacum</name>
    <dbReference type="NCBI Taxonomy" id="173676"/>
    <lineage>
        <taxon>Bacteria</taxon>
        <taxon>Pseudomonadati</taxon>
        <taxon>Pseudomonadota</taxon>
        <taxon>Alphaproteobacteria</taxon>
        <taxon>Sphingomonadales</taxon>
        <taxon>Sphingomonadaceae</taxon>
        <taxon>Novosphingobium</taxon>
    </lineage>
</organism>
<dbReference type="Proteomes" id="UP000562395">
    <property type="component" value="Unassembled WGS sequence"/>
</dbReference>
<feature type="region of interest" description="Disordered" evidence="1">
    <location>
        <begin position="1"/>
        <end position="49"/>
    </location>
</feature>
<proteinExistence type="predicted"/>
<dbReference type="EMBL" id="JACICY010000018">
    <property type="protein sequence ID" value="MBB3862635.1"/>
    <property type="molecule type" value="Genomic_DNA"/>
</dbReference>